<evidence type="ECO:0000256" key="14">
    <source>
        <dbReference type="SAM" id="MobiDB-lite"/>
    </source>
</evidence>
<dbReference type="InterPro" id="IPR029044">
    <property type="entry name" value="Nucleotide-diphossugar_trans"/>
</dbReference>
<feature type="site" description="Interaction with galactose moiety of substrate glycoprotein" evidence="12">
    <location>
        <position position="209"/>
    </location>
</feature>
<evidence type="ECO:0000256" key="4">
    <source>
        <dbReference type="ARBA" id="ARBA00022679"/>
    </source>
</evidence>
<feature type="compositionally biased region" description="Basic and acidic residues" evidence="14">
    <location>
        <begin position="472"/>
        <end position="496"/>
    </location>
</feature>
<reference evidence="15" key="1">
    <citation type="journal article" date="2014" name="Plant Signal. Behav.">
        <title>Functional roles of rice glycosyltransferase family GT43 in xylan biosynthesis.</title>
        <authorList>
            <person name="Lee C."/>
            <person name="Teng Q."/>
            <person name="Zhong R."/>
            <person name="Yuan Y."/>
            <person name="Ye Z.H."/>
        </authorList>
    </citation>
    <scope>NUCLEOTIDE SEQUENCE</scope>
</reference>
<dbReference type="AlphaFoldDB" id="A0A023NE19"/>
<name>A0A023NE19_ORYSJ</name>
<proteinExistence type="evidence at transcript level"/>
<keyword evidence="6 13" id="KW-0735">Signal-anchor</keyword>
<dbReference type="EMBL" id="KJ206901">
    <property type="protein sequence ID" value="AHW98784.1"/>
    <property type="molecule type" value="mRNA"/>
</dbReference>
<evidence type="ECO:0000256" key="6">
    <source>
        <dbReference type="ARBA" id="ARBA00022968"/>
    </source>
</evidence>
<dbReference type="Gene3D" id="3.90.550.10">
    <property type="entry name" value="Spore Coat Polysaccharide Biosynthesis Protein SpsA, Chain A"/>
    <property type="match status" value="1"/>
</dbReference>
<feature type="region of interest" description="Disordered" evidence="14">
    <location>
        <begin position="232"/>
        <end position="252"/>
    </location>
</feature>
<keyword evidence="3" id="KW-0328">Glycosyltransferase</keyword>
<feature type="region of interest" description="Disordered" evidence="14">
    <location>
        <begin position="441"/>
        <end position="524"/>
    </location>
</feature>
<feature type="compositionally biased region" description="Basic and acidic residues" evidence="14">
    <location>
        <begin position="350"/>
        <end position="363"/>
    </location>
</feature>
<feature type="region of interest" description="Disordered" evidence="14">
    <location>
        <begin position="350"/>
        <end position="371"/>
    </location>
</feature>
<dbReference type="GO" id="GO:0000139">
    <property type="term" value="C:Golgi membrane"/>
    <property type="evidence" value="ECO:0007669"/>
    <property type="project" value="UniProtKB-SubCell"/>
</dbReference>
<evidence type="ECO:0000256" key="1">
    <source>
        <dbReference type="ARBA" id="ARBA00004323"/>
    </source>
</evidence>
<keyword evidence="9" id="KW-0472">Membrane</keyword>
<feature type="compositionally biased region" description="Basic and acidic residues" evidence="14">
    <location>
        <begin position="503"/>
        <end position="524"/>
    </location>
</feature>
<dbReference type="GO" id="GO:0071555">
    <property type="term" value="P:cell wall organization"/>
    <property type="evidence" value="ECO:0007669"/>
    <property type="project" value="UniProtKB-KW"/>
</dbReference>
<dbReference type="InterPro" id="IPR005027">
    <property type="entry name" value="Glyco_trans_43"/>
</dbReference>
<keyword evidence="11 13" id="KW-0961">Cell wall biogenesis/degradation</keyword>
<dbReference type="PANTHER" id="PTHR10896">
    <property type="entry name" value="GALACTOSYLGALACTOSYLXYLOSYLPROTEIN 3-BETA-GLUCURONOSYLTRANSFERASE BETA-1,3-GLUCURONYLTRANSFERASE"/>
    <property type="match status" value="1"/>
</dbReference>
<dbReference type="Pfam" id="PF03360">
    <property type="entry name" value="Glyco_transf_43"/>
    <property type="match status" value="1"/>
</dbReference>
<protein>
    <recommendedName>
        <fullName evidence="13">Glycosyltransferases</fullName>
        <ecNumber evidence="13">2.4.-.-</ecNumber>
    </recommendedName>
</protein>
<evidence type="ECO:0000256" key="11">
    <source>
        <dbReference type="ARBA" id="ARBA00023316"/>
    </source>
</evidence>
<keyword evidence="4 13" id="KW-0808">Transferase</keyword>
<evidence type="ECO:0000256" key="2">
    <source>
        <dbReference type="ARBA" id="ARBA00007706"/>
    </source>
</evidence>
<gene>
    <name evidence="15" type="primary">GT43D</name>
</gene>
<keyword evidence="10" id="KW-0325">Glycoprotein</keyword>
<dbReference type="EC" id="2.4.-.-" evidence="13"/>
<evidence type="ECO:0000256" key="13">
    <source>
        <dbReference type="RuleBase" id="RU363127"/>
    </source>
</evidence>
<keyword evidence="5" id="KW-0812">Transmembrane</keyword>
<feature type="region of interest" description="Disordered" evidence="14">
    <location>
        <begin position="413"/>
        <end position="432"/>
    </location>
</feature>
<accession>A0A023NE19</accession>
<evidence type="ECO:0000256" key="10">
    <source>
        <dbReference type="ARBA" id="ARBA00023180"/>
    </source>
</evidence>
<keyword evidence="8 13" id="KW-0333">Golgi apparatus</keyword>
<evidence type="ECO:0000256" key="7">
    <source>
        <dbReference type="ARBA" id="ARBA00022989"/>
    </source>
</evidence>
<comment type="subcellular location">
    <subcellularLocation>
        <location evidence="1 13">Golgi apparatus membrane</location>
        <topology evidence="1 13">Single-pass type II membrane protein</topology>
    </subcellularLocation>
</comment>
<comment type="function">
    <text evidence="13">Involved in the synthesis of glucuronoxylan hemicellulose in secondary cell walls.</text>
</comment>
<dbReference type="GO" id="GO:0015018">
    <property type="term" value="F:galactosylgalactosylxylosylprotein 3-beta-glucuronosyltransferase activity"/>
    <property type="evidence" value="ECO:0007669"/>
    <property type="project" value="InterPro"/>
</dbReference>
<organism evidence="15">
    <name type="scientific">Oryza sativa subsp. japonica</name>
    <name type="common">Rice</name>
    <dbReference type="NCBI Taxonomy" id="39947"/>
    <lineage>
        <taxon>Eukaryota</taxon>
        <taxon>Viridiplantae</taxon>
        <taxon>Streptophyta</taxon>
        <taxon>Embryophyta</taxon>
        <taxon>Tracheophyta</taxon>
        <taxon>Spermatophyta</taxon>
        <taxon>Magnoliopsida</taxon>
        <taxon>Liliopsida</taxon>
        <taxon>Poales</taxon>
        <taxon>Poaceae</taxon>
        <taxon>BOP clade</taxon>
        <taxon>Oryzoideae</taxon>
        <taxon>Oryzeae</taxon>
        <taxon>Oryzinae</taxon>
        <taxon>Oryza</taxon>
        <taxon>Oryza sativa</taxon>
    </lineage>
</organism>
<evidence type="ECO:0000256" key="5">
    <source>
        <dbReference type="ARBA" id="ARBA00022692"/>
    </source>
</evidence>
<comment type="similarity">
    <text evidence="2 13">Belongs to the glycosyltransferase 43 family.</text>
</comment>
<feature type="compositionally biased region" description="Basic and acidic residues" evidence="14">
    <location>
        <begin position="441"/>
        <end position="465"/>
    </location>
</feature>
<evidence type="ECO:0000256" key="3">
    <source>
        <dbReference type="ARBA" id="ARBA00022676"/>
    </source>
</evidence>
<dbReference type="PANTHER" id="PTHR10896:SF32">
    <property type="entry name" value="GLUCURONOSYLTRANSFERASE OS01G0157700-RELATED"/>
    <property type="match status" value="1"/>
</dbReference>
<sequence length="549" mass="61279">MDSEERSKKRLRLWSRAVVHFSLCFAIGVFAALLPLAATGATSIDSIRASFRPTVAATPPVPELDLLLIVTVTRPDDDDDDGMSQEASLTRLGHTLRLVEPPLLWIVVGAENTTATARAVNALRGTRVMFRHLTYAAENFTGPAGDEVDYQMNVALSHIQLHRLPGVVHFAAASSVYDLRFFQQLRQTRGIAAWPIATVSSADQTVKLEGPTCNSSQITGWYSKDSSSNITETTWDSSSNTTQTTWDSSSNKTQTTTLAALDTNASKQNSSSGPPEINMHAVGFKSSMLWDSERFTRRDNSSTGINQDLIQAVRQMMINDEDKKRGIPSDCSDSQIMLWHLDMPRHTPKIEQATPEKESLTKGDEEESHDMTLDNVVPKTEEHETLEKENLMKGDEKGSHDMMLDNVVAKIEEQETPEKENLTKGEEKESHDMMLDNVVAKIEEQETPEKENLTKGDEKESHDMMLDNVVAKIDEQETTEKESLTKGDEKESHDMMLDNVVAKIEEQETPEKESLTKGDEKETHDMMLDNVVAKIEEQETPEEGKTKEG</sequence>
<keyword evidence="7" id="KW-1133">Transmembrane helix</keyword>
<evidence type="ECO:0000313" key="15">
    <source>
        <dbReference type="EMBL" id="AHW98784.1"/>
    </source>
</evidence>
<dbReference type="SUPFAM" id="SSF53448">
    <property type="entry name" value="Nucleotide-diphospho-sugar transferases"/>
    <property type="match status" value="1"/>
</dbReference>
<evidence type="ECO:0000256" key="8">
    <source>
        <dbReference type="ARBA" id="ARBA00023034"/>
    </source>
</evidence>
<evidence type="ECO:0000256" key="9">
    <source>
        <dbReference type="ARBA" id="ARBA00023136"/>
    </source>
</evidence>
<dbReference type="SMR" id="A0A023NE19"/>
<evidence type="ECO:0000256" key="12">
    <source>
        <dbReference type="PIRSR" id="PIRSR605027-4"/>
    </source>
</evidence>